<dbReference type="STRING" id="1155689.SAMN05444278_101473"/>
<name>A0A1M4T3B5_9FLAO</name>
<evidence type="ECO:0000259" key="1">
    <source>
        <dbReference type="PROSITE" id="PS50106"/>
    </source>
</evidence>
<dbReference type="SMART" id="SM00228">
    <property type="entry name" value="PDZ"/>
    <property type="match status" value="1"/>
</dbReference>
<feature type="domain" description="PDZ" evidence="1">
    <location>
        <begin position="367"/>
        <end position="425"/>
    </location>
</feature>
<dbReference type="GO" id="GO:0006508">
    <property type="term" value="P:proteolysis"/>
    <property type="evidence" value="ECO:0007669"/>
    <property type="project" value="UniProtKB-KW"/>
</dbReference>
<dbReference type="Gene3D" id="2.40.70.10">
    <property type="entry name" value="Acid Proteases"/>
    <property type="match status" value="1"/>
</dbReference>
<accession>A0A1M4T3B5</accession>
<dbReference type="PROSITE" id="PS00141">
    <property type="entry name" value="ASP_PROTEASE"/>
    <property type="match status" value="1"/>
</dbReference>
<dbReference type="InterPro" id="IPR001478">
    <property type="entry name" value="PDZ"/>
</dbReference>
<keyword evidence="3" id="KW-1185">Reference proteome</keyword>
<evidence type="ECO:0000313" key="3">
    <source>
        <dbReference type="Proteomes" id="UP000184462"/>
    </source>
</evidence>
<keyword evidence="2" id="KW-0378">Hydrolase</keyword>
<dbReference type="SUPFAM" id="SSF50156">
    <property type="entry name" value="PDZ domain-like"/>
    <property type="match status" value="1"/>
</dbReference>
<dbReference type="GO" id="GO:0004190">
    <property type="term" value="F:aspartic-type endopeptidase activity"/>
    <property type="evidence" value="ECO:0007669"/>
    <property type="project" value="InterPro"/>
</dbReference>
<dbReference type="AlphaFoldDB" id="A0A1M4T3B5"/>
<protein>
    <submittedName>
        <fullName evidence="2">Aspartyl protease</fullName>
    </submittedName>
</protein>
<dbReference type="Gene3D" id="2.30.42.10">
    <property type="match status" value="1"/>
</dbReference>
<gene>
    <name evidence="2" type="ORF">SAMN05444278_101473</name>
</gene>
<dbReference type="Pfam" id="PF13650">
    <property type="entry name" value="Asp_protease_2"/>
    <property type="match status" value="1"/>
</dbReference>
<keyword evidence="2" id="KW-0645">Protease</keyword>
<dbReference type="PROSITE" id="PS50106">
    <property type="entry name" value="PDZ"/>
    <property type="match status" value="1"/>
</dbReference>
<dbReference type="EMBL" id="FQTW01000001">
    <property type="protein sequence ID" value="SHE38931.1"/>
    <property type="molecule type" value="Genomic_DNA"/>
</dbReference>
<evidence type="ECO:0000313" key="2">
    <source>
        <dbReference type="EMBL" id="SHE38931.1"/>
    </source>
</evidence>
<dbReference type="Proteomes" id="UP000184462">
    <property type="component" value="Unassembled WGS sequence"/>
</dbReference>
<dbReference type="InterPro" id="IPR001969">
    <property type="entry name" value="Aspartic_peptidase_AS"/>
</dbReference>
<dbReference type="Pfam" id="PF13180">
    <property type="entry name" value="PDZ_2"/>
    <property type="match status" value="1"/>
</dbReference>
<dbReference type="SUPFAM" id="SSF50630">
    <property type="entry name" value="Acid proteases"/>
    <property type="match status" value="1"/>
</dbReference>
<dbReference type="InterPro" id="IPR021109">
    <property type="entry name" value="Peptidase_aspartic_dom_sf"/>
</dbReference>
<sequence>MNYTYSKYYFWFFLLLLTLKTNAQFQILNQKRSVKLKFEVFNNLIIINGEINNQPKSFLLDTGVNKTVIFNSLSPQIDTTNIKEIRVMSLGNEKSVKAYLINATVNFKSFVNPKANLYYITDKDWQLSNKLGIDIDGIIGYDFFKNHMVKIDYTRKIIKLYNPKKFRRQLRRYHKTSFQINAGKPYLKAQLTTDQNTNKNLDLLIDLGASGSFWLIETDSIQKPIINYFDILGYGLNQPIFGYRSKANSAKIFGTKFKKPYYAFVPKSQINPASFKDGLVGAEILRRFKLFINYPENKLYTKPNKFIKDNFNYDKSGLILNYAGKTYTTVYRQKPYRNTQNLNKTPYDDLSSEKDTSSSFISVDNIIIIANIRPNSPASNTDLKIGDRILSINNKAISKYNSQEINQLFSQDGNPEIKLKIQRKNKRLKVKFRLKSIFE</sequence>
<proteinExistence type="predicted"/>
<reference evidence="2 3" key="1">
    <citation type="submission" date="2016-11" db="EMBL/GenBank/DDBJ databases">
        <authorList>
            <person name="Jaros S."/>
            <person name="Januszkiewicz K."/>
            <person name="Wedrychowicz H."/>
        </authorList>
    </citation>
    <scope>NUCLEOTIDE SEQUENCE [LARGE SCALE GENOMIC DNA]</scope>
    <source>
        <strain evidence="2 3">DSM 25661</strain>
    </source>
</reference>
<dbReference type="InterPro" id="IPR036034">
    <property type="entry name" value="PDZ_sf"/>
</dbReference>
<organism evidence="2 3">
    <name type="scientific">Psychroflexus salarius</name>
    <dbReference type="NCBI Taxonomy" id="1155689"/>
    <lineage>
        <taxon>Bacteria</taxon>
        <taxon>Pseudomonadati</taxon>
        <taxon>Bacteroidota</taxon>
        <taxon>Flavobacteriia</taxon>
        <taxon>Flavobacteriales</taxon>
        <taxon>Flavobacteriaceae</taxon>
        <taxon>Psychroflexus</taxon>
    </lineage>
</organism>